<evidence type="ECO:0000313" key="8">
    <source>
        <dbReference type="Proteomes" id="UP000612055"/>
    </source>
</evidence>
<organism evidence="7 8">
    <name type="scientific">Edaphochlamys debaryana</name>
    <dbReference type="NCBI Taxonomy" id="47281"/>
    <lineage>
        <taxon>Eukaryota</taxon>
        <taxon>Viridiplantae</taxon>
        <taxon>Chlorophyta</taxon>
        <taxon>core chlorophytes</taxon>
        <taxon>Chlorophyceae</taxon>
        <taxon>CS clade</taxon>
        <taxon>Chlamydomonadales</taxon>
        <taxon>Chlamydomonadales incertae sedis</taxon>
        <taxon>Edaphochlamys</taxon>
    </lineage>
</organism>
<sequence length="312" mass="33769">MLDFLRSLGEDARNMGTAKAWGFGVPELKEMASQYPTIIAGRMLRVKTAEQMEREAMNKGALKRTLGPFGLMMIGVGFMIGAGIFIAPGTIAADYTGPAVCISYLIAALSATLSCFCYAEFACDMPLAGAAYNYIAGSLGEFFAWVVTSNLLFEYILADAAVIRGFAPYFAVLIGLDSDYFLYETTMGGKTYTVDWWAFGLTLAITAVVCLGAKESTTANTVITVVHLAVMAFIIIAGFTQADTANFKPFFPDEHPQQWKQLFNGAAIAFFSFIGFDAVATAAEEVKNPSKHMPTGILGSISIVTIIYFLMW</sequence>
<keyword evidence="5 6" id="KW-0472">Membrane</keyword>
<keyword evidence="8" id="KW-1185">Reference proteome</keyword>
<feature type="transmembrane region" description="Helical" evidence="6">
    <location>
        <begin position="155"/>
        <end position="176"/>
    </location>
</feature>
<dbReference type="GO" id="GO:0015171">
    <property type="term" value="F:amino acid transmembrane transporter activity"/>
    <property type="evidence" value="ECO:0007669"/>
    <property type="project" value="TreeGrafter"/>
</dbReference>
<keyword evidence="4 6" id="KW-1133">Transmembrane helix</keyword>
<evidence type="ECO:0000256" key="2">
    <source>
        <dbReference type="ARBA" id="ARBA00008572"/>
    </source>
</evidence>
<reference evidence="7" key="1">
    <citation type="journal article" date="2020" name="bioRxiv">
        <title>Comparative genomics of Chlamydomonas.</title>
        <authorList>
            <person name="Craig R.J."/>
            <person name="Hasan A.R."/>
            <person name="Ness R.W."/>
            <person name="Keightley P.D."/>
        </authorList>
    </citation>
    <scope>NUCLEOTIDE SEQUENCE</scope>
    <source>
        <strain evidence="7">CCAP 11/70</strain>
    </source>
</reference>
<feature type="transmembrane region" description="Helical" evidence="6">
    <location>
        <begin position="66"/>
        <end position="87"/>
    </location>
</feature>
<dbReference type="Gene3D" id="1.20.1740.10">
    <property type="entry name" value="Amino acid/polyamine transporter I"/>
    <property type="match status" value="1"/>
</dbReference>
<gene>
    <name evidence="7" type="ORF">HYH03_006808</name>
</gene>
<protein>
    <recommendedName>
        <fullName evidence="9">Amino acid permease</fullName>
    </recommendedName>
</protein>
<feature type="transmembrane region" description="Helical" evidence="6">
    <location>
        <begin position="196"/>
        <end position="213"/>
    </location>
</feature>
<evidence type="ECO:0008006" key="9">
    <source>
        <dbReference type="Google" id="ProtNLM"/>
    </source>
</evidence>
<comment type="subcellular location">
    <subcellularLocation>
        <location evidence="1">Membrane</location>
        <topology evidence="1">Multi-pass membrane protein</topology>
    </subcellularLocation>
</comment>
<evidence type="ECO:0000256" key="6">
    <source>
        <dbReference type="SAM" id="Phobius"/>
    </source>
</evidence>
<evidence type="ECO:0000313" key="7">
    <source>
        <dbReference type="EMBL" id="KAG2495202.1"/>
    </source>
</evidence>
<dbReference type="InterPro" id="IPR002293">
    <property type="entry name" value="AA/rel_permease1"/>
</dbReference>
<dbReference type="PANTHER" id="PTHR43243:SF41">
    <property type="entry name" value="CATIONIC AMINO ACID TRANSPORTER 7, CHLOROPLASTIC"/>
    <property type="match status" value="1"/>
</dbReference>
<dbReference type="Proteomes" id="UP000612055">
    <property type="component" value="Unassembled WGS sequence"/>
</dbReference>
<feature type="transmembrane region" description="Helical" evidence="6">
    <location>
        <begin position="262"/>
        <end position="283"/>
    </location>
</feature>
<feature type="transmembrane region" description="Helical" evidence="6">
    <location>
        <begin position="295"/>
        <end position="311"/>
    </location>
</feature>
<evidence type="ECO:0000256" key="1">
    <source>
        <dbReference type="ARBA" id="ARBA00004141"/>
    </source>
</evidence>
<accession>A0A835Y4V5</accession>
<dbReference type="OrthoDB" id="512288at2759"/>
<keyword evidence="3 6" id="KW-0812">Transmembrane</keyword>
<evidence type="ECO:0000256" key="4">
    <source>
        <dbReference type="ARBA" id="ARBA00022989"/>
    </source>
</evidence>
<feature type="transmembrane region" description="Helical" evidence="6">
    <location>
        <begin position="127"/>
        <end position="148"/>
    </location>
</feature>
<dbReference type="Pfam" id="PF13520">
    <property type="entry name" value="AA_permease_2"/>
    <property type="match status" value="1"/>
</dbReference>
<evidence type="ECO:0000256" key="3">
    <source>
        <dbReference type="ARBA" id="ARBA00022692"/>
    </source>
</evidence>
<evidence type="ECO:0000256" key="5">
    <source>
        <dbReference type="ARBA" id="ARBA00023136"/>
    </source>
</evidence>
<dbReference type="EMBL" id="JAEHOE010000026">
    <property type="protein sequence ID" value="KAG2495202.1"/>
    <property type="molecule type" value="Genomic_DNA"/>
</dbReference>
<comment type="caution">
    <text evidence="7">The sequence shown here is derived from an EMBL/GenBank/DDBJ whole genome shotgun (WGS) entry which is preliminary data.</text>
</comment>
<comment type="similarity">
    <text evidence="2">Belongs to the amino acid-polyamine-organocation (APC) superfamily. Cationic amino acid transporter (CAT) (TC 2.A.3.3) family.</text>
</comment>
<proteinExistence type="inferred from homology"/>
<feature type="transmembrane region" description="Helical" evidence="6">
    <location>
        <begin position="220"/>
        <end position="242"/>
    </location>
</feature>
<dbReference type="PANTHER" id="PTHR43243">
    <property type="entry name" value="INNER MEMBRANE TRANSPORTER YGJI-RELATED"/>
    <property type="match status" value="1"/>
</dbReference>
<feature type="transmembrane region" description="Helical" evidence="6">
    <location>
        <begin position="99"/>
        <end position="121"/>
    </location>
</feature>
<dbReference type="AlphaFoldDB" id="A0A835Y4V5"/>
<name>A0A835Y4V5_9CHLO</name>
<dbReference type="GO" id="GO:0005886">
    <property type="term" value="C:plasma membrane"/>
    <property type="evidence" value="ECO:0007669"/>
    <property type="project" value="TreeGrafter"/>
</dbReference>